<dbReference type="OrthoDB" id="662667at2"/>
<proteinExistence type="predicted"/>
<protein>
    <submittedName>
        <fullName evidence="2">Lipocalin-like protein</fullName>
    </submittedName>
</protein>
<accession>A0A4R6J4T4</accession>
<evidence type="ECO:0000313" key="3">
    <source>
        <dbReference type="Proteomes" id="UP000295741"/>
    </source>
</evidence>
<dbReference type="Proteomes" id="UP000295741">
    <property type="component" value="Unassembled WGS sequence"/>
</dbReference>
<name>A0A4R6J4T4_9BACT</name>
<sequence length="142" mass="15145">MKKNILQVIFLSTILLSCGDKDGKPGICVTNMSSIAGSYKTIAVQYKASANAAEQDFFAMLKACEKDDIIKLNANGTAEYTDAGVQCNPNTSYTSSWLVNGSNITIDGETGAIQLFDCKKLVVTTTGAIVAGDQLTVTYQKQ</sequence>
<dbReference type="Pfam" id="PF13648">
    <property type="entry name" value="Lipocalin_4"/>
    <property type="match status" value="1"/>
</dbReference>
<dbReference type="EMBL" id="SNWP01000010">
    <property type="protein sequence ID" value="TDO29235.1"/>
    <property type="molecule type" value="Genomic_DNA"/>
</dbReference>
<comment type="caution">
    <text evidence="2">The sequence shown here is derived from an EMBL/GenBank/DDBJ whole genome shotgun (WGS) entry which is preliminary data.</text>
</comment>
<gene>
    <name evidence="2" type="ORF">BC659_1318</name>
</gene>
<keyword evidence="3" id="KW-1185">Reference proteome</keyword>
<evidence type="ECO:0000259" key="1">
    <source>
        <dbReference type="Pfam" id="PF13648"/>
    </source>
</evidence>
<feature type="domain" description="Lipocalin-like" evidence="1">
    <location>
        <begin position="52"/>
        <end position="112"/>
    </location>
</feature>
<dbReference type="AlphaFoldDB" id="A0A4R6J4T4"/>
<dbReference type="RefSeq" id="WP_133473837.1">
    <property type="nucleotide sequence ID" value="NZ_SNWP01000010.1"/>
</dbReference>
<evidence type="ECO:0000313" key="2">
    <source>
        <dbReference type="EMBL" id="TDO29235.1"/>
    </source>
</evidence>
<dbReference type="InterPro" id="IPR024311">
    <property type="entry name" value="Lipocalin-like"/>
</dbReference>
<reference evidence="2 3" key="1">
    <citation type="submission" date="2019-03" db="EMBL/GenBank/DDBJ databases">
        <title>Genomic Encyclopedia of Archaeal and Bacterial Type Strains, Phase II (KMG-II): from individual species to whole genera.</title>
        <authorList>
            <person name="Goeker M."/>
        </authorList>
    </citation>
    <scope>NUCLEOTIDE SEQUENCE [LARGE SCALE GENOMIC DNA]</scope>
    <source>
        <strain evidence="2 3">DSM 28323</strain>
    </source>
</reference>
<organism evidence="2 3">
    <name type="scientific">Sediminibacterium goheungense</name>
    <dbReference type="NCBI Taxonomy" id="1086393"/>
    <lineage>
        <taxon>Bacteria</taxon>
        <taxon>Pseudomonadati</taxon>
        <taxon>Bacteroidota</taxon>
        <taxon>Chitinophagia</taxon>
        <taxon>Chitinophagales</taxon>
        <taxon>Chitinophagaceae</taxon>
        <taxon>Sediminibacterium</taxon>
    </lineage>
</organism>
<dbReference type="PROSITE" id="PS51257">
    <property type="entry name" value="PROKAR_LIPOPROTEIN"/>
    <property type="match status" value="1"/>
</dbReference>